<dbReference type="OrthoDB" id="2870483at2"/>
<evidence type="ECO:0000313" key="3">
    <source>
        <dbReference type="EMBL" id="MVX59376.1"/>
    </source>
</evidence>
<feature type="chain" id="PRO_5030625286" evidence="1">
    <location>
        <begin position="24"/>
        <end position="135"/>
    </location>
</feature>
<dbReference type="RefSeq" id="WP_160333155.1">
    <property type="nucleotide sequence ID" value="NZ_WSRS01000065.1"/>
</dbReference>
<evidence type="ECO:0000256" key="1">
    <source>
        <dbReference type="SAM" id="SignalP"/>
    </source>
</evidence>
<keyword evidence="1" id="KW-0732">Signal</keyword>
<feature type="signal peptide" evidence="1">
    <location>
        <begin position="1"/>
        <end position="23"/>
    </location>
</feature>
<evidence type="ECO:0000259" key="2">
    <source>
        <dbReference type="Pfam" id="PF14478"/>
    </source>
</evidence>
<accession>A0A7X3GAG8</accession>
<dbReference type="Gene3D" id="2.170.130.30">
    <property type="match status" value="1"/>
</dbReference>
<dbReference type="AlphaFoldDB" id="A0A7X3GAG8"/>
<proteinExistence type="predicted"/>
<comment type="caution">
    <text evidence="3">The sequence shown here is derived from an EMBL/GenBank/DDBJ whole genome shotgun (WGS) entry which is preliminary data.</text>
</comment>
<dbReference type="Pfam" id="PF14478">
    <property type="entry name" value="DUF4430"/>
    <property type="match status" value="1"/>
</dbReference>
<sequence length="135" mass="14651">MKKLTLLALTALALTGCATNNQSATESSSSTASSSQVVESKIALSVTQDGQAIENSPFELSFKEGDKLLDVMKAQMDIQEENGLVTSINGVSQQPDEQKYWLFDVNGKMSDKGAQDVQLKDGDKIDWKLEAYQGE</sequence>
<dbReference type="EMBL" id="WSRS01000065">
    <property type="protein sequence ID" value="MVX59376.1"/>
    <property type="molecule type" value="Genomic_DNA"/>
</dbReference>
<name>A0A7X3GAG8_9STRE</name>
<evidence type="ECO:0000313" key="4">
    <source>
        <dbReference type="Proteomes" id="UP000461595"/>
    </source>
</evidence>
<gene>
    <name evidence="3" type="ORF">E5983_06980</name>
</gene>
<feature type="domain" description="Transcobalamin-like C-terminal" evidence="2">
    <location>
        <begin position="65"/>
        <end position="130"/>
    </location>
</feature>
<dbReference type="InterPro" id="IPR027954">
    <property type="entry name" value="Transcobalamin-like_C"/>
</dbReference>
<dbReference type="Proteomes" id="UP000461595">
    <property type="component" value="Unassembled WGS sequence"/>
</dbReference>
<protein>
    <submittedName>
        <fullName evidence="3">DUF4430 domain-containing protein</fullName>
    </submittedName>
</protein>
<organism evidence="3 4">
    <name type="scientific">Streptococcus danieliae</name>
    <dbReference type="NCBI Taxonomy" id="747656"/>
    <lineage>
        <taxon>Bacteria</taxon>
        <taxon>Bacillati</taxon>
        <taxon>Bacillota</taxon>
        <taxon>Bacilli</taxon>
        <taxon>Lactobacillales</taxon>
        <taxon>Streptococcaceae</taxon>
        <taxon>Streptococcus</taxon>
    </lineage>
</organism>
<dbReference type="PROSITE" id="PS51257">
    <property type="entry name" value="PROKAR_LIPOPROTEIN"/>
    <property type="match status" value="1"/>
</dbReference>
<reference evidence="3 4" key="1">
    <citation type="submission" date="2019-12" db="EMBL/GenBank/DDBJ databases">
        <title>Microbes associate with the intestines of laboratory mice.</title>
        <authorList>
            <person name="Navarre W."/>
            <person name="Wong E."/>
        </authorList>
    </citation>
    <scope>NUCLEOTIDE SEQUENCE [LARGE SCALE GENOMIC DNA]</scope>
    <source>
        <strain evidence="3 4">NM51_B2-22</strain>
    </source>
</reference>